<dbReference type="EMBL" id="GBRH01200390">
    <property type="protein sequence ID" value="JAD97505.1"/>
    <property type="molecule type" value="Transcribed_RNA"/>
</dbReference>
<evidence type="ECO:0000256" key="1">
    <source>
        <dbReference type="SAM" id="Phobius"/>
    </source>
</evidence>
<organism evidence="2">
    <name type="scientific">Arundo donax</name>
    <name type="common">Giant reed</name>
    <name type="synonym">Donax arundinaceus</name>
    <dbReference type="NCBI Taxonomy" id="35708"/>
    <lineage>
        <taxon>Eukaryota</taxon>
        <taxon>Viridiplantae</taxon>
        <taxon>Streptophyta</taxon>
        <taxon>Embryophyta</taxon>
        <taxon>Tracheophyta</taxon>
        <taxon>Spermatophyta</taxon>
        <taxon>Magnoliopsida</taxon>
        <taxon>Liliopsida</taxon>
        <taxon>Poales</taxon>
        <taxon>Poaceae</taxon>
        <taxon>PACMAD clade</taxon>
        <taxon>Arundinoideae</taxon>
        <taxon>Arundineae</taxon>
        <taxon>Arundo</taxon>
    </lineage>
</organism>
<keyword evidence="1" id="KW-0472">Membrane</keyword>
<evidence type="ECO:0000313" key="2">
    <source>
        <dbReference type="EMBL" id="JAD97505.1"/>
    </source>
</evidence>
<keyword evidence="1" id="KW-0812">Transmembrane</keyword>
<feature type="transmembrane region" description="Helical" evidence="1">
    <location>
        <begin position="20"/>
        <end position="42"/>
    </location>
</feature>
<accession>A0A0A9EI12</accession>
<reference evidence="2" key="2">
    <citation type="journal article" date="2015" name="Data Brief">
        <title>Shoot transcriptome of the giant reed, Arundo donax.</title>
        <authorList>
            <person name="Barrero R.A."/>
            <person name="Guerrero F.D."/>
            <person name="Moolhuijzen P."/>
            <person name="Goolsby J.A."/>
            <person name="Tidwell J."/>
            <person name="Bellgard S.E."/>
            <person name="Bellgard M.I."/>
        </authorList>
    </citation>
    <scope>NUCLEOTIDE SEQUENCE</scope>
    <source>
        <tissue evidence="2">Shoot tissue taken approximately 20 cm above the soil surface</tissue>
    </source>
</reference>
<dbReference type="AlphaFoldDB" id="A0A0A9EI12"/>
<name>A0A0A9EI12_ARUDO</name>
<sequence>MLGSGSRFPWTTVCPISNTMHAYSVYKLYVTTICVFMSMYSVEKPYFP</sequence>
<keyword evidence="1" id="KW-1133">Transmembrane helix</keyword>
<proteinExistence type="predicted"/>
<protein>
    <submittedName>
        <fullName evidence="2">Uncharacterized protein</fullName>
    </submittedName>
</protein>
<reference evidence="2" key="1">
    <citation type="submission" date="2014-09" db="EMBL/GenBank/DDBJ databases">
        <authorList>
            <person name="Magalhaes I.L.F."/>
            <person name="Oliveira U."/>
            <person name="Santos F.R."/>
            <person name="Vidigal T.H.D.A."/>
            <person name="Brescovit A.D."/>
            <person name="Santos A.J."/>
        </authorList>
    </citation>
    <scope>NUCLEOTIDE SEQUENCE</scope>
    <source>
        <tissue evidence="2">Shoot tissue taken approximately 20 cm above the soil surface</tissue>
    </source>
</reference>